<comment type="caution">
    <text evidence="1">The sequence shown here is derived from an EMBL/GenBank/DDBJ whole genome shotgun (WGS) entry which is preliminary data.</text>
</comment>
<protein>
    <recommendedName>
        <fullName evidence="3">PIN domain-containing protein</fullName>
    </recommendedName>
</protein>
<keyword evidence="2" id="KW-1185">Reference proteome</keyword>
<dbReference type="AlphaFoldDB" id="A0A419RTM6"/>
<evidence type="ECO:0008006" key="3">
    <source>
        <dbReference type="Google" id="ProtNLM"/>
    </source>
</evidence>
<reference evidence="1 2" key="1">
    <citation type="journal article" date="2017" name="Int. J. Syst. Evol. Microbiol.">
        <title>Erythrobacter aquimixticola sp. nov., isolated from the junction between the ocean and a freshwater spring.</title>
        <authorList>
            <person name="Park S."/>
            <person name="Jung Y.T."/>
            <person name="Choi S.J."/>
            <person name="Yoon J.H."/>
        </authorList>
    </citation>
    <scope>NUCLEOTIDE SEQUENCE [LARGE SCALE GENOMIC DNA]</scope>
    <source>
        <strain evidence="1 2">JSSK-14</strain>
    </source>
</reference>
<evidence type="ECO:0000313" key="1">
    <source>
        <dbReference type="EMBL" id="RJY09138.1"/>
    </source>
</evidence>
<dbReference type="Proteomes" id="UP000285232">
    <property type="component" value="Unassembled WGS sequence"/>
</dbReference>
<dbReference type="EMBL" id="RAHX01000001">
    <property type="protein sequence ID" value="RJY09138.1"/>
    <property type="molecule type" value="Genomic_DNA"/>
</dbReference>
<accession>A0A419RTM6</accession>
<sequence length="170" mass="18655">MARFAGSILLDNNAIGAAVDNAVWKGLLGSYGGQLETVEMVEGEAGSYFRKLPDSAVLMQSLTKLKVHGVSDEERASLAIELEGLRMDPGEEDLWAHAHKRKDPWILCGPDKASFRAAIKLGLRDRLVSLEELLIDAGLSTKGLEDHYTKAFLNRVVSQFIMEEFKLPGA</sequence>
<gene>
    <name evidence="1" type="ORF">D6201_06975</name>
</gene>
<evidence type="ECO:0000313" key="2">
    <source>
        <dbReference type="Proteomes" id="UP000285232"/>
    </source>
</evidence>
<proteinExistence type="predicted"/>
<name>A0A419RTM6_9SPHN</name>
<organism evidence="1 2">
    <name type="scientific">Aurantiacibacter aquimixticola</name>
    <dbReference type="NCBI Taxonomy" id="1958945"/>
    <lineage>
        <taxon>Bacteria</taxon>
        <taxon>Pseudomonadati</taxon>
        <taxon>Pseudomonadota</taxon>
        <taxon>Alphaproteobacteria</taxon>
        <taxon>Sphingomonadales</taxon>
        <taxon>Erythrobacteraceae</taxon>
        <taxon>Aurantiacibacter</taxon>
    </lineage>
</organism>